<name>A0A6A3VC31_9STRA</name>
<dbReference type="InterPro" id="IPR020471">
    <property type="entry name" value="AKR"/>
</dbReference>
<protein>
    <recommendedName>
        <fullName evidence="1">NADP-dependent oxidoreductase domain-containing protein</fullName>
    </recommendedName>
</protein>
<dbReference type="Pfam" id="PF00248">
    <property type="entry name" value="Aldo_ket_red"/>
    <property type="match status" value="1"/>
</dbReference>
<dbReference type="Proteomes" id="UP000437068">
    <property type="component" value="Unassembled WGS sequence"/>
</dbReference>
<feature type="domain" description="NADP-dependent oxidoreductase" evidence="1">
    <location>
        <begin position="46"/>
        <end position="95"/>
    </location>
</feature>
<dbReference type="PANTHER" id="PTHR43827:SF13">
    <property type="entry name" value="ALDO_KETO REDUCTASE FAMILY PROTEIN"/>
    <property type="match status" value="1"/>
</dbReference>
<dbReference type="Proteomes" id="UP000429523">
    <property type="component" value="Unassembled WGS sequence"/>
</dbReference>
<proteinExistence type="predicted"/>
<dbReference type="Proteomes" id="UP000433483">
    <property type="component" value="Unassembled WGS sequence"/>
</dbReference>
<keyword evidence="9" id="KW-1185">Reference proteome</keyword>
<dbReference type="AlphaFoldDB" id="A0A6A3VC31"/>
<evidence type="ECO:0000313" key="7">
    <source>
        <dbReference type="EMBL" id="KAE9267463.1"/>
    </source>
</evidence>
<evidence type="ECO:0000313" key="8">
    <source>
        <dbReference type="Proteomes" id="UP000429523"/>
    </source>
</evidence>
<reference evidence="8 9" key="1">
    <citation type="submission" date="2018-08" db="EMBL/GenBank/DDBJ databases">
        <title>Genomic investigation of the strawberry pathogen Phytophthora fragariae indicates pathogenicity is determined by transcriptional variation in three key races.</title>
        <authorList>
            <person name="Adams T.M."/>
            <person name="Armitage A.D."/>
            <person name="Sobczyk M.K."/>
            <person name="Bates H.J."/>
            <person name="Dunwell J.M."/>
            <person name="Nellist C.F."/>
            <person name="Harrison R.J."/>
        </authorList>
    </citation>
    <scope>NUCLEOTIDE SEQUENCE [LARGE SCALE GENOMIC DNA]</scope>
    <source>
        <strain evidence="7 10">A4</strain>
        <strain evidence="6 11">BC-1</strain>
        <strain evidence="5 9">NOV-27</strain>
        <strain evidence="4 12">NOV-5</strain>
        <strain evidence="3 13">NOV-71</strain>
        <strain evidence="2 8">NOV-9</strain>
    </source>
</reference>
<dbReference type="InterPro" id="IPR023210">
    <property type="entry name" value="NADP_OxRdtase_dom"/>
</dbReference>
<dbReference type="EMBL" id="QXGA01005434">
    <property type="protein sequence ID" value="KAE9067150.1"/>
    <property type="molecule type" value="Genomic_DNA"/>
</dbReference>
<dbReference type="EMBL" id="QXGF01004998">
    <property type="protein sequence ID" value="KAE8919080.1"/>
    <property type="molecule type" value="Genomic_DNA"/>
</dbReference>
<evidence type="ECO:0000313" key="13">
    <source>
        <dbReference type="Proteomes" id="UP000441208"/>
    </source>
</evidence>
<dbReference type="PANTHER" id="PTHR43827">
    <property type="entry name" value="2,5-DIKETO-D-GLUCONIC ACID REDUCTASE"/>
    <property type="match status" value="1"/>
</dbReference>
<dbReference type="Proteomes" id="UP000441208">
    <property type="component" value="Unassembled WGS sequence"/>
</dbReference>
<evidence type="ECO:0000313" key="3">
    <source>
        <dbReference type="EMBL" id="KAE9062024.1"/>
    </source>
</evidence>
<dbReference type="EMBL" id="QXFZ01005074">
    <property type="protein sequence ID" value="KAE9062024.1"/>
    <property type="molecule type" value="Genomic_DNA"/>
</dbReference>
<gene>
    <name evidence="7" type="ORF">PF001_g30066</name>
    <name evidence="6" type="ORF">PF002_g30641</name>
    <name evidence="5" type="ORF">PF005_g30321</name>
    <name evidence="4" type="ORF">PF006_g30055</name>
    <name evidence="3" type="ORF">PF007_g30056</name>
    <name evidence="2" type="ORF">PF009_g30606</name>
</gene>
<dbReference type="EMBL" id="QXGB01005203">
    <property type="protein sequence ID" value="KAE9163731.1"/>
    <property type="molecule type" value="Genomic_DNA"/>
</dbReference>
<dbReference type="OrthoDB" id="416253at2759"/>
<dbReference type="InterPro" id="IPR018170">
    <property type="entry name" value="Aldo/ket_reductase_CS"/>
</dbReference>
<accession>A0A6A3VC31</accession>
<evidence type="ECO:0000313" key="10">
    <source>
        <dbReference type="Proteomes" id="UP000437068"/>
    </source>
</evidence>
<evidence type="ECO:0000313" key="2">
    <source>
        <dbReference type="EMBL" id="KAE8919080.1"/>
    </source>
</evidence>
<comment type="caution">
    <text evidence="5">The sequence shown here is derived from an EMBL/GenBank/DDBJ whole genome shotgun (WGS) entry which is preliminary data.</text>
</comment>
<evidence type="ECO:0000313" key="5">
    <source>
        <dbReference type="EMBL" id="KAE9163731.1"/>
    </source>
</evidence>
<evidence type="ECO:0000313" key="4">
    <source>
        <dbReference type="EMBL" id="KAE9067150.1"/>
    </source>
</evidence>
<dbReference type="InterPro" id="IPR036812">
    <property type="entry name" value="NAD(P)_OxRdtase_dom_sf"/>
</dbReference>
<evidence type="ECO:0000259" key="1">
    <source>
        <dbReference type="Pfam" id="PF00248"/>
    </source>
</evidence>
<dbReference type="EMBL" id="QXGD01004894">
    <property type="protein sequence ID" value="KAE9168341.1"/>
    <property type="molecule type" value="Genomic_DNA"/>
</dbReference>
<dbReference type="PROSITE" id="PS00798">
    <property type="entry name" value="ALDOKETO_REDUCTASE_1"/>
    <property type="match status" value="1"/>
</dbReference>
<organism evidence="5 9">
    <name type="scientific">Phytophthora fragariae</name>
    <dbReference type="NCBI Taxonomy" id="53985"/>
    <lineage>
        <taxon>Eukaryota</taxon>
        <taxon>Sar</taxon>
        <taxon>Stramenopiles</taxon>
        <taxon>Oomycota</taxon>
        <taxon>Peronosporomycetes</taxon>
        <taxon>Peronosporales</taxon>
        <taxon>Peronosporaceae</taxon>
        <taxon>Phytophthora</taxon>
    </lineage>
</organism>
<dbReference type="EMBL" id="QXGE01005451">
    <property type="protein sequence ID" value="KAE9267463.1"/>
    <property type="molecule type" value="Genomic_DNA"/>
</dbReference>
<evidence type="ECO:0000313" key="6">
    <source>
        <dbReference type="EMBL" id="KAE9168341.1"/>
    </source>
</evidence>
<dbReference type="Proteomes" id="UP000440732">
    <property type="component" value="Unassembled WGS sequence"/>
</dbReference>
<dbReference type="Proteomes" id="UP000440367">
    <property type="component" value="Unassembled WGS sequence"/>
</dbReference>
<sequence length="101" mass="10903">MSFLNIPATTQAPLPTMSACIETKTLPSGAKIPVLGLGVKLSEPGAETYNAVLSALKLGYRHIDTAQYYANEADVGRAIKDSGIPREEVFVTSKLFIYRTL</sequence>
<dbReference type="GO" id="GO:0016491">
    <property type="term" value="F:oxidoreductase activity"/>
    <property type="evidence" value="ECO:0007669"/>
    <property type="project" value="InterPro"/>
</dbReference>
<dbReference type="Gene3D" id="3.20.20.100">
    <property type="entry name" value="NADP-dependent oxidoreductase domain"/>
    <property type="match status" value="1"/>
</dbReference>
<dbReference type="SUPFAM" id="SSF51430">
    <property type="entry name" value="NAD(P)-linked oxidoreductase"/>
    <property type="match status" value="1"/>
</dbReference>
<evidence type="ECO:0000313" key="11">
    <source>
        <dbReference type="Proteomes" id="UP000440367"/>
    </source>
</evidence>
<evidence type="ECO:0000313" key="12">
    <source>
        <dbReference type="Proteomes" id="UP000440732"/>
    </source>
</evidence>
<evidence type="ECO:0000313" key="9">
    <source>
        <dbReference type="Proteomes" id="UP000433483"/>
    </source>
</evidence>